<dbReference type="InterPro" id="IPR022398">
    <property type="entry name" value="Peptidase_S8_His-AS"/>
</dbReference>
<dbReference type="InterPro" id="IPR023828">
    <property type="entry name" value="Peptidase_S8_Ser-AS"/>
</dbReference>
<name>A0A140L037_9FIRM</name>
<keyword evidence="4 6" id="KW-0720">Serine protease</keyword>
<accession>A0A140L037</accession>
<reference evidence="10 11" key="1">
    <citation type="submission" date="2015-12" db="EMBL/GenBank/DDBJ databases">
        <title>Draft genome sequence of the thermoanaerobe Thermotalea metallivorans, an isolate from the runoff channel of the Great Artesian Basin, Australia.</title>
        <authorList>
            <person name="Patel B.K."/>
        </authorList>
    </citation>
    <scope>NUCLEOTIDE SEQUENCE [LARGE SCALE GENOMIC DNA]</scope>
    <source>
        <strain evidence="10 11">B2-1</strain>
    </source>
</reference>
<evidence type="ECO:0000256" key="6">
    <source>
        <dbReference type="PROSITE-ProRule" id="PRU01240"/>
    </source>
</evidence>
<comment type="caution">
    <text evidence="10">The sequence shown here is derived from an EMBL/GenBank/DDBJ whole genome shotgun (WGS) entry which is preliminary data.</text>
</comment>
<evidence type="ECO:0000256" key="2">
    <source>
        <dbReference type="ARBA" id="ARBA00022670"/>
    </source>
</evidence>
<dbReference type="InterPro" id="IPR000209">
    <property type="entry name" value="Peptidase_S8/S53_dom"/>
</dbReference>
<evidence type="ECO:0000256" key="3">
    <source>
        <dbReference type="ARBA" id="ARBA00022801"/>
    </source>
</evidence>
<dbReference type="EMBL" id="LOEE01000072">
    <property type="protein sequence ID" value="KXG73912.1"/>
    <property type="molecule type" value="Genomic_DNA"/>
</dbReference>
<dbReference type="InterPro" id="IPR036852">
    <property type="entry name" value="Peptidase_S8/S53_dom_sf"/>
</dbReference>
<keyword evidence="3 6" id="KW-0378">Hydrolase</keyword>
<gene>
    <name evidence="10" type="primary">aprX_1</name>
    <name evidence="10" type="ORF">AN619_28340</name>
</gene>
<keyword evidence="2 6" id="KW-0645">Protease</keyword>
<dbReference type="SUPFAM" id="SSF52743">
    <property type="entry name" value="Subtilisin-like"/>
    <property type="match status" value="1"/>
</dbReference>
<feature type="active site" description="Charge relay system" evidence="5 6">
    <location>
        <position position="335"/>
    </location>
</feature>
<dbReference type="Gene3D" id="3.40.50.200">
    <property type="entry name" value="Peptidase S8/S53 domain"/>
    <property type="match status" value="1"/>
</dbReference>
<dbReference type="PROSITE" id="PS51892">
    <property type="entry name" value="SUBTILASE"/>
    <property type="match status" value="1"/>
</dbReference>
<feature type="region of interest" description="Disordered" evidence="8">
    <location>
        <begin position="394"/>
        <end position="415"/>
    </location>
</feature>
<keyword evidence="11" id="KW-1185">Reference proteome</keyword>
<evidence type="ECO:0000256" key="5">
    <source>
        <dbReference type="PIRSR" id="PIRSR615500-1"/>
    </source>
</evidence>
<evidence type="ECO:0000256" key="4">
    <source>
        <dbReference type="ARBA" id="ARBA00022825"/>
    </source>
</evidence>
<proteinExistence type="inferred from homology"/>
<dbReference type="PROSITE" id="PS00137">
    <property type="entry name" value="SUBTILASE_HIS"/>
    <property type="match status" value="1"/>
</dbReference>
<dbReference type="STRING" id="520762.AN619_28340"/>
<protein>
    <submittedName>
        <fullName evidence="10">Serine protease AprX</fullName>
        <ecNumber evidence="10">3.4.21.-</ecNumber>
    </submittedName>
</protein>
<evidence type="ECO:0000259" key="9">
    <source>
        <dbReference type="Pfam" id="PF00082"/>
    </source>
</evidence>
<dbReference type="Proteomes" id="UP000070456">
    <property type="component" value="Unassembled WGS sequence"/>
</dbReference>
<feature type="active site" description="Charge relay system" evidence="5 6">
    <location>
        <position position="121"/>
    </location>
</feature>
<dbReference type="CDD" id="cd07487">
    <property type="entry name" value="Peptidases_S8_1"/>
    <property type="match status" value="1"/>
</dbReference>
<organism evidence="10 11">
    <name type="scientific">Thermotalea metallivorans</name>
    <dbReference type="NCBI Taxonomy" id="520762"/>
    <lineage>
        <taxon>Bacteria</taxon>
        <taxon>Bacillati</taxon>
        <taxon>Bacillota</taxon>
        <taxon>Clostridia</taxon>
        <taxon>Peptostreptococcales</taxon>
        <taxon>Thermotaleaceae</taxon>
        <taxon>Thermotalea</taxon>
    </lineage>
</organism>
<dbReference type="PRINTS" id="PR00723">
    <property type="entry name" value="SUBTILISIN"/>
</dbReference>
<dbReference type="AlphaFoldDB" id="A0A140L037"/>
<evidence type="ECO:0000256" key="8">
    <source>
        <dbReference type="SAM" id="MobiDB-lite"/>
    </source>
</evidence>
<dbReference type="OrthoDB" id="9798386at2"/>
<dbReference type="InterPro" id="IPR037045">
    <property type="entry name" value="S8pro/Inhibitor_I9_sf"/>
</dbReference>
<dbReference type="PANTHER" id="PTHR43806:SF65">
    <property type="entry name" value="SERINE PROTEASE APRX"/>
    <property type="match status" value="1"/>
</dbReference>
<feature type="domain" description="Peptidase S8/S53" evidence="9">
    <location>
        <begin position="112"/>
        <end position="375"/>
    </location>
</feature>
<dbReference type="PROSITE" id="PS00138">
    <property type="entry name" value="SUBTILASE_SER"/>
    <property type="match status" value="1"/>
</dbReference>
<sequence length="432" mass="45791">MMNQNRVITKFVHPTVLKRIAAGSKQTLSVIVYSHGNCDHIRECIVKAGGKIKYELPVIHAIAAEIPAESIDQVAAHHMVQYINDDAKVFKCMDMASLAANAGLVHDAGYTGKGIGIAILDTGVYPHNDLVKPTNRIVAFKDFINNRTHPYDDDGHGTHVAGIAAGNGYSNERYKGIAPEANIIGVKVLDEKGSGTTSDIVAGIQWVIDNKDKYNIRVINMSFGSPADASYRDDPLARAAEAAVKNGLTVVVSAGNSGPNPRTITTPGIAPSVITVGAVDDNRTSTYEDDFVANFSSRGPTPGGIMKPDVVAPGVDITSLSNTGPGAYVSHSGTSMAAPMVAGAAALLYEKESNLSPSAVKAKIMNTAVPITQSRNAGGSGIINVNKALGVEEISLPDTPHSKRPRPSFPRRRPRPGFTFDPSLLIMFLFLL</sequence>
<dbReference type="EC" id="3.4.21.-" evidence="10"/>
<dbReference type="Gene3D" id="3.30.70.80">
    <property type="entry name" value="Peptidase S8 propeptide/proteinase inhibitor I9"/>
    <property type="match status" value="1"/>
</dbReference>
<evidence type="ECO:0000256" key="1">
    <source>
        <dbReference type="ARBA" id="ARBA00011073"/>
    </source>
</evidence>
<dbReference type="InterPro" id="IPR050131">
    <property type="entry name" value="Peptidase_S8_subtilisin-like"/>
</dbReference>
<dbReference type="Pfam" id="PF00082">
    <property type="entry name" value="Peptidase_S8"/>
    <property type="match status" value="1"/>
</dbReference>
<dbReference type="InterPro" id="IPR023827">
    <property type="entry name" value="Peptidase_S8_Asp-AS"/>
</dbReference>
<feature type="active site" description="Charge relay system" evidence="5 6">
    <location>
        <position position="156"/>
    </location>
</feature>
<dbReference type="InterPro" id="IPR015500">
    <property type="entry name" value="Peptidase_S8_subtilisin-rel"/>
</dbReference>
<evidence type="ECO:0000313" key="10">
    <source>
        <dbReference type="EMBL" id="KXG73912.1"/>
    </source>
</evidence>
<comment type="similarity">
    <text evidence="1 6 7">Belongs to the peptidase S8 family.</text>
</comment>
<dbReference type="GO" id="GO:0004252">
    <property type="term" value="F:serine-type endopeptidase activity"/>
    <property type="evidence" value="ECO:0007669"/>
    <property type="project" value="UniProtKB-UniRule"/>
</dbReference>
<dbReference type="PROSITE" id="PS00136">
    <property type="entry name" value="SUBTILASE_ASP"/>
    <property type="match status" value="1"/>
</dbReference>
<evidence type="ECO:0000313" key="11">
    <source>
        <dbReference type="Proteomes" id="UP000070456"/>
    </source>
</evidence>
<dbReference type="GO" id="GO:0006508">
    <property type="term" value="P:proteolysis"/>
    <property type="evidence" value="ECO:0007669"/>
    <property type="project" value="UniProtKB-KW"/>
</dbReference>
<evidence type="ECO:0000256" key="7">
    <source>
        <dbReference type="RuleBase" id="RU003355"/>
    </source>
</evidence>
<dbReference type="PANTHER" id="PTHR43806">
    <property type="entry name" value="PEPTIDASE S8"/>
    <property type="match status" value="1"/>
</dbReference>
<feature type="compositionally biased region" description="Basic residues" evidence="8">
    <location>
        <begin position="402"/>
        <end position="415"/>
    </location>
</feature>